<evidence type="ECO:0000313" key="2">
    <source>
        <dbReference type="Proteomes" id="UP000827976"/>
    </source>
</evidence>
<name>A0ACB7UMD6_DIOAL</name>
<organism evidence="1 2">
    <name type="scientific">Dioscorea alata</name>
    <name type="common">Purple yam</name>
    <dbReference type="NCBI Taxonomy" id="55571"/>
    <lineage>
        <taxon>Eukaryota</taxon>
        <taxon>Viridiplantae</taxon>
        <taxon>Streptophyta</taxon>
        <taxon>Embryophyta</taxon>
        <taxon>Tracheophyta</taxon>
        <taxon>Spermatophyta</taxon>
        <taxon>Magnoliopsida</taxon>
        <taxon>Liliopsida</taxon>
        <taxon>Dioscoreales</taxon>
        <taxon>Dioscoreaceae</taxon>
        <taxon>Dioscorea</taxon>
    </lineage>
</organism>
<protein>
    <submittedName>
        <fullName evidence="1">Bacterial surface antigen (D15) domain-containing protein</fullName>
    </submittedName>
</protein>
<keyword evidence="2" id="KW-1185">Reference proteome</keyword>
<sequence length="362" mass="39461">MGAQKSIHAGKAKIDLNVDLTHKLCGALLLPPPVRWNSSDPFSQIIGRLCIKHPGLFGRSEKLDFLWDKGLHDSNLLIALRRPGAERFAQQSFVVQHSIAPEIGVHGLPTEHYPHSGIGWINLSRFSAGVELTEPATSNWSSSTSIRFEHVRPISNEGRSIMTDIDGLPITCSGRSHDNMFVLKQESQFATINENNFARLTVQMEQGLPLLSKWLIFNRFKFIASKGLRLGKALLVASLTGGSIVGDMAPYQAFAIGGPGSVRGYTEGAIGSGRSYLVTNNELTVPLAKQLEGALFMDYGTDLGSARLVPGHPALRQGKPGYGFGFGYGLRFNSKLGQLRLDYAMNAYNQTTLYFGVNNVGS</sequence>
<evidence type="ECO:0000313" key="1">
    <source>
        <dbReference type="EMBL" id="KAH7661685.1"/>
    </source>
</evidence>
<dbReference type="EMBL" id="CM037025">
    <property type="protein sequence ID" value="KAH7661685.1"/>
    <property type="molecule type" value="Genomic_DNA"/>
</dbReference>
<proteinExistence type="predicted"/>
<reference evidence="2" key="1">
    <citation type="journal article" date="2022" name="Nat. Commun.">
        <title>Chromosome evolution and the genetic basis of agronomically important traits in greater yam.</title>
        <authorList>
            <person name="Bredeson J.V."/>
            <person name="Lyons J.B."/>
            <person name="Oniyinde I.O."/>
            <person name="Okereke N.R."/>
            <person name="Kolade O."/>
            <person name="Nnabue I."/>
            <person name="Nwadili C.O."/>
            <person name="Hribova E."/>
            <person name="Parker M."/>
            <person name="Nwogha J."/>
            <person name="Shu S."/>
            <person name="Carlson J."/>
            <person name="Kariba R."/>
            <person name="Muthemba S."/>
            <person name="Knop K."/>
            <person name="Barton G.J."/>
            <person name="Sherwood A.V."/>
            <person name="Lopez-Montes A."/>
            <person name="Asiedu R."/>
            <person name="Jamnadass R."/>
            <person name="Muchugi A."/>
            <person name="Goodstein D."/>
            <person name="Egesi C.N."/>
            <person name="Featherston J."/>
            <person name="Asfaw A."/>
            <person name="Simpson G.G."/>
            <person name="Dolezel J."/>
            <person name="Hendre P.S."/>
            <person name="Van Deynze A."/>
            <person name="Kumar P.L."/>
            <person name="Obidiegwu J.E."/>
            <person name="Bhattacharjee R."/>
            <person name="Rokhsar D.S."/>
        </authorList>
    </citation>
    <scope>NUCLEOTIDE SEQUENCE [LARGE SCALE GENOMIC DNA]</scope>
    <source>
        <strain evidence="2">cv. TDa95/00328</strain>
    </source>
</reference>
<gene>
    <name evidence="1" type="ORF">IHE45_15G080000</name>
</gene>
<dbReference type="Proteomes" id="UP000827976">
    <property type="component" value="Chromosome 15"/>
</dbReference>
<accession>A0ACB7UMD6</accession>
<comment type="caution">
    <text evidence="1">The sequence shown here is derived from an EMBL/GenBank/DDBJ whole genome shotgun (WGS) entry which is preliminary data.</text>
</comment>